<proteinExistence type="predicted"/>
<dbReference type="InParanoid" id="A0A090LZS3"/>
<sequence length="99" mass="11721">MGWNVKDERDRDLYLWLLDSEKDDELRRARRRRGSATSMGSRGADLAARASDVLIKNLENATRIYRRLTVLLRRKRARGALYRHRAKLERFKHVQTGQL</sequence>
<gene>
    <name evidence="1" type="ORF">OT_ostta04g01630</name>
</gene>
<organism evidence="1 2">
    <name type="scientific">Ostreococcus tauri</name>
    <name type="common">Marine green alga</name>
    <dbReference type="NCBI Taxonomy" id="70448"/>
    <lineage>
        <taxon>Eukaryota</taxon>
        <taxon>Viridiplantae</taxon>
        <taxon>Chlorophyta</taxon>
        <taxon>Mamiellophyceae</taxon>
        <taxon>Mamiellales</taxon>
        <taxon>Bathycoccaceae</taxon>
        <taxon>Ostreococcus</taxon>
    </lineage>
</organism>
<dbReference type="AlphaFoldDB" id="A0A090LZS3"/>
<dbReference type="RefSeq" id="XP_022838731.1">
    <property type="nucleotide sequence ID" value="XM_022984463.1"/>
</dbReference>
<dbReference type="EMBL" id="CAID01000004">
    <property type="protein sequence ID" value="CEF97515.1"/>
    <property type="molecule type" value="Genomic_DNA"/>
</dbReference>
<accession>A0A090LZS3</accession>
<dbReference type="GeneID" id="34945750"/>
<reference evidence="1 2" key="2">
    <citation type="journal article" date="2014" name="BMC Genomics">
        <title>An improved genome of the model marine alga Ostreococcus tauri unfolds by assessing Illumina de novo assemblies.</title>
        <authorList>
            <person name="Blanc-Mathieu R."/>
            <person name="Verhelst B."/>
            <person name="Derelle E."/>
            <person name="Rombauts S."/>
            <person name="Bouget F.Y."/>
            <person name="Carre I."/>
            <person name="Chateau A."/>
            <person name="Eyre-Walker A."/>
            <person name="Grimsley N."/>
            <person name="Moreau H."/>
            <person name="Piegu B."/>
            <person name="Rivals E."/>
            <person name="Schackwitz W."/>
            <person name="Van de Peer Y."/>
            <person name="Piganeau G."/>
        </authorList>
    </citation>
    <scope>NUCLEOTIDE SEQUENCE [LARGE SCALE GENOMIC DNA]</scope>
    <source>
        <strain evidence="2">OTTH 0595 / CCAP 157/2 / RCC745</strain>
    </source>
</reference>
<evidence type="ECO:0000313" key="2">
    <source>
        <dbReference type="Proteomes" id="UP000009170"/>
    </source>
</evidence>
<dbReference type="KEGG" id="ota:OT_ostta04g01630"/>
<evidence type="ECO:0000313" key="1">
    <source>
        <dbReference type="EMBL" id="CEF97515.1"/>
    </source>
</evidence>
<protein>
    <submittedName>
        <fullName evidence="1">Unnamed product</fullName>
    </submittedName>
</protein>
<reference evidence="2" key="1">
    <citation type="journal article" date="2006" name="Proc. Natl. Acad. Sci. U.S.A.">
        <title>Genome analysis of the smallest free-living eukaryote Ostreococcus tauri unveils many unique features.</title>
        <authorList>
            <person name="Derelle E."/>
            <person name="Ferraz C."/>
            <person name="Rombauts S."/>
            <person name="Rouze P."/>
            <person name="Worden A.Z."/>
            <person name="Robbens S."/>
            <person name="Partensky F."/>
            <person name="Degroeve S."/>
            <person name="Echeynie S."/>
            <person name="Cooke R."/>
            <person name="Saeys Y."/>
            <person name="Wuyts J."/>
            <person name="Jabbari K."/>
            <person name="Bowler C."/>
            <person name="Panaud O."/>
            <person name="Piegu B."/>
            <person name="Ball S.G."/>
            <person name="Ral J.-P."/>
            <person name="Bouget F.-Y."/>
            <person name="Piganeau G."/>
            <person name="De Baets B."/>
            <person name="Picard A."/>
            <person name="Delseny M."/>
            <person name="Demaille J."/>
            <person name="Van de Peer Y."/>
            <person name="Moreau H."/>
        </authorList>
    </citation>
    <scope>NUCLEOTIDE SEQUENCE [LARGE SCALE GENOMIC DNA]</scope>
    <source>
        <strain evidence="2">OTTH 0595 / CCAP 157/2 / RCC745</strain>
    </source>
</reference>
<name>A0A090LZS3_OSTTA</name>
<dbReference type="Proteomes" id="UP000009170">
    <property type="component" value="Unassembled WGS sequence"/>
</dbReference>
<comment type="caution">
    <text evidence="1">The sequence shown here is derived from an EMBL/GenBank/DDBJ whole genome shotgun (WGS) entry which is preliminary data.</text>
</comment>
<keyword evidence="2" id="KW-1185">Reference proteome</keyword>